<reference evidence="1 2" key="1">
    <citation type="journal article" date="2016" name="Nat. Commun.">
        <title>Thousands of microbial genomes shed light on interconnected biogeochemical processes in an aquifer system.</title>
        <authorList>
            <person name="Anantharaman K."/>
            <person name="Brown C.T."/>
            <person name="Hug L.A."/>
            <person name="Sharon I."/>
            <person name="Castelle C.J."/>
            <person name="Probst A.J."/>
            <person name="Thomas B.C."/>
            <person name="Singh A."/>
            <person name="Wilkins M.J."/>
            <person name="Karaoz U."/>
            <person name="Brodie E.L."/>
            <person name="Williams K.H."/>
            <person name="Hubbard S.S."/>
            <person name="Banfield J.F."/>
        </authorList>
    </citation>
    <scope>NUCLEOTIDE SEQUENCE [LARGE SCALE GENOMIC DNA]</scope>
</reference>
<dbReference type="EMBL" id="METD01000001">
    <property type="protein sequence ID" value="OGB73640.1"/>
    <property type="molecule type" value="Genomic_DNA"/>
</dbReference>
<evidence type="ECO:0008006" key="3">
    <source>
        <dbReference type="Google" id="ProtNLM"/>
    </source>
</evidence>
<accession>A0A1F4NQF7</accession>
<evidence type="ECO:0000313" key="2">
    <source>
        <dbReference type="Proteomes" id="UP000178085"/>
    </source>
</evidence>
<protein>
    <recommendedName>
        <fullName evidence="3">Polymerase nucleotidyl transferase domain-containing protein</fullName>
    </recommendedName>
</protein>
<sequence length="293" mass="34936">MKDALIPLIFFAQFDRPLTLRELRRYGWGGELDVNELKQIIKKSDMHWSGEFCYVDETHIHEYARRRELAKKFWQRVRQSRWIFANVPFIKLVAVGNTLAYDNVHENSDIDLFVVTRARRVWTARAILLLWLSFLGLRVRSVKKYLLFSPEFFVDETALDLSLCAIANDYYLAYWLADLVPVWQTDYFETIWSANKWLKDKLPVAYRSPNRRPEFDKPMRPSWFAWGLEKILVGKFGDRIEAWVRIKQQRIIERNKQKLGINPSVIADDHVVKIHFNDRRAEVRERIEEFLAG</sequence>
<dbReference type="Proteomes" id="UP000178085">
    <property type="component" value="Unassembled WGS sequence"/>
</dbReference>
<evidence type="ECO:0000313" key="1">
    <source>
        <dbReference type="EMBL" id="OGB73640.1"/>
    </source>
</evidence>
<organism evidence="1 2">
    <name type="scientific">candidate division Kazan bacterium RIFCSPLOWO2_01_FULL_45_19</name>
    <dbReference type="NCBI Taxonomy" id="1798538"/>
    <lineage>
        <taxon>Bacteria</taxon>
        <taxon>Bacteria division Kazan-3B-28</taxon>
    </lineage>
</organism>
<proteinExistence type="predicted"/>
<comment type="caution">
    <text evidence="1">The sequence shown here is derived from an EMBL/GenBank/DDBJ whole genome shotgun (WGS) entry which is preliminary data.</text>
</comment>
<gene>
    <name evidence="1" type="ORF">A3K51_02240</name>
</gene>
<dbReference type="AlphaFoldDB" id="A0A1F4NQF7"/>
<name>A0A1F4NQF7_UNCK3</name>